<proteinExistence type="predicted"/>
<name>A0ABD5PZ66_9EURY</name>
<dbReference type="RefSeq" id="WP_254270362.1">
    <property type="nucleotide sequence ID" value="NZ_CP100401.1"/>
</dbReference>
<dbReference type="GO" id="GO:0016787">
    <property type="term" value="F:hydrolase activity"/>
    <property type="evidence" value="ECO:0007669"/>
    <property type="project" value="UniProtKB-KW"/>
</dbReference>
<reference evidence="2 3" key="1">
    <citation type="journal article" date="2019" name="Int. J. Syst. Evol. Microbiol.">
        <title>The Global Catalogue of Microorganisms (GCM) 10K type strain sequencing project: providing services to taxonomists for standard genome sequencing and annotation.</title>
        <authorList>
            <consortium name="The Broad Institute Genomics Platform"/>
            <consortium name="The Broad Institute Genome Sequencing Center for Infectious Disease"/>
            <person name="Wu L."/>
            <person name="Ma J."/>
        </authorList>
    </citation>
    <scope>NUCLEOTIDE SEQUENCE [LARGE SCALE GENOMIC DNA]</scope>
    <source>
        <strain evidence="2 3">XZYJ18</strain>
    </source>
</reference>
<sequence length="185" mass="20306">MWPWGHLAVGYLLYTAFVHLRHRRAPDGPPTVALAFGTQFPDLVDKPLAWTLDVLPTGRSLTHSLLTAVVLITVLELLLRRRNHGTVATGFAVGYVSHLFGDALYPALDGSFSSLRFLAWPLLPPIEYSTGQSFLAHLDQLSLESLVVFEVAFGVVVFALWLSDGAPGLRVLAAIPRWVGRKIPV</sequence>
<comment type="caution">
    <text evidence="2">The sequence shown here is derived from an EMBL/GenBank/DDBJ whole genome shotgun (WGS) entry which is preliminary data.</text>
</comment>
<feature type="transmembrane region" description="Helical" evidence="1">
    <location>
        <begin position="141"/>
        <end position="162"/>
    </location>
</feature>
<keyword evidence="1" id="KW-0472">Membrane</keyword>
<feature type="transmembrane region" description="Helical" evidence="1">
    <location>
        <begin position="86"/>
        <end position="108"/>
    </location>
</feature>
<gene>
    <name evidence="2" type="ORF">ACFO9K_05865</name>
</gene>
<dbReference type="InterPro" id="IPR007404">
    <property type="entry name" value="YdjM-like"/>
</dbReference>
<dbReference type="AlphaFoldDB" id="A0ABD5PZ66"/>
<dbReference type="Proteomes" id="UP001595945">
    <property type="component" value="Unassembled WGS sequence"/>
</dbReference>
<feature type="transmembrane region" description="Helical" evidence="1">
    <location>
        <begin position="60"/>
        <end position="79"/>
    </location>
</feature>
<organism evidence="2 3">
    <name type="scientific">Halorussus aquaticus</name>
    <dbReference type="NCBI Taxonomy" id="2953748"/>
    <lineage>
        <taxon>Archaea</taxon>
        <taxon>Methanobacteriati</taxon>
        <taxon>Methanobacteriota</taxon>
        <taxon>Stenosarchaea group</taxon>
        <taxon>Halobacteria</taxon>
        <taxon>Halobacteriales</taxon>
        <taxon>Haladaptataceae</taxon>
        <taxon>Halorussus</taxon>
    </lineage>
</organism>
<evidence type="ECO:0000313" key="3">
    <source>
        <dbReference type="Proteomes" id="UP001595945"/>
    </source>
</evidence>
<dbReference type="GeneID" id="73047041"/>
<keyword evidence="1" id="KW-0812">Transmembrane</keyword>
<protein>
    <submittedName>
        <fullName evidence="2">Metal-dependent hydrolase</fullName>
    </submittedName>
</protein>
<evidence type="ECO:0000313" key="2">
    <source>
        <dbReference type="EMBL" id="MFC4823781.1"/>
    </source>
</evidence>
<accession>A0ABD5PZ66</accession>
<dbReference type="EMBL" id="JBHSHT010000001">
    <property type="protein sequence ID" value="MFC4823781.1"/>
    <property type="molecule type" value="Genomic_DNA"/>
</dbReference>
<evidence type="ECO:0000256" key="1">
    <source>
        <dbReference type="SAM" id="Phobius"/>
    </source>
</evidence>
<keyword evidence="2" id="KW-0378">Hydrolase</keyword>
<keyword evidence="1" id="KW-1133">Transmembrane helix</keyword>
<keyword evidence="3" id="KW-1185">Reference proteome</keyword>
<dbReference type="Pfam" id="PF04307">
    <property type="entry name" value="YdjM"/>
    <property type="match status" value="1"/>
</dbReference>